<dbReference type="Proteomes" id="UP000238296">
    <property type="component" value="Unassembled WGS sequence"/>
</dbReference>
<sequence>MRSIAPARRNAPARVGPPSMSTSVRSLSARSTSAGSWVRITMVRESSLSTFASEEISRSPTTTRSGWRSARLPSGSLAVNVGSSASTVPVPTTIASAAARRRCTSARAASLVIHWLEPSAAALRPSTLAAYFQVTCGSPVRCCAAIPAAARPPPPRPAHR</sequence>
<accession>A0A2S8BCB6</accession>
<evidence type="ECO:0000313" key="3">
    <source>
        <dbReference type="Proteomes" id="UP000238296"/>
    </source>
</evidence>
<proteinExistence type="predicted"/>
<gene>
    <name evidence="2" type="ORF">C1Y40_05554</name>
</gene>
<dbReference type="AlphaFoldDB" id="A0A2S8BCB6"/>
<feature type="region of interest" description="Disordered" evidence="1">
    <location>
        <begin position="1"/>
        <end position="27"/>
    </location>
</feature>
<name>A0A2S8BCB6_9MYCO</name>
<comment type="caution">
    <text evidence="2">The sequence shown here is derived from an EMBL/GenBank/DDBJ whole genome shotgun (WGS) entry which is preliminary data.</text>
</comment>
<reference evidence="2 3" key="1">
    <citation type="journal article" date="2017" name="Int. J. Syst. Evol. Microbiol.">
        <title>Mycobacterium talmoniae sp. nov., a slowly growing mycobacterium isolated from human respiratory samples.</title>
        <authorList>
            <person name="Davidson R.M."/>
            <person name="DeGroote M.A."/>
            <person name="Marola J.L."/>
            <person name="Buss S."/>
            <person name="Jones V."/>
            <person name="McNeil M.R."/>
            <person name="Freifeld A.G."/>
            <person name="Elaine Epperson L."/>
            <person name="Hasan N.A."/>
            <person name="Jackson M."/>
            <person name="Iwen P.C."/>
            <person name="Salfinger M."/>
            <person name="Strong M."/>
        </authorList>
    </citation>
    <scope>NUCLEOTIDE SEQUENCE [LARGE SCALE GENOMIC DNA]</scope>
    <source>
        <strain evidence="2 3">ATCC BAA-2683</strain>
    </source>
</reference>
<protein>
    <submittedName>
        <fullName evidence="2">Uncharacterized protein</fullName>
    </submittedName>
</protein>
<evidence type="ECO:0000313" key="2">
    <source>
        <dbReference type="EMBL" id="PQM44286.1"/>
    </source>
</evidence>
<organism evidence="2 3">
    <name type="scientific">Mycobacterium talmoniae</name>
    <dbReference type="NCBI Taxonomy" id="1858794"/>
    <lineage>
        <taxon>Bacteria</taxon>
        <taxon>Bacillati</taxon>
        <taxon>Actinomycetota</taxon>
        <taxon>Actinomycetes</taxon>
        <taxon>Mycobacteriales</taxon>
        <taxon>Mycobacteriaceae</taxon>
        <taxon>Mycobacterium</taxon>
    </lineage>
</organism>
<dbReference type="EMBL" id="PPEA01000865">
    <property type="protein sequence ID" value="PQM44286.1"/>
    <property type="molecule type" value="Genomic_DNA"/>
</dbReference>
<evidence type="ECO:0000256" key="1">
    <source>
        <dbReference type="SAM" id="MobiDB-lite"/>
    </source>
</evidence>